<dbReference type="InterPro" id="IPR006170">
    <property type="entry name" value="PBP/GOBP"/>
</dbReference>
<feature type="chain" id="PRO_5041351520" evidence="1">
    <location>
        <begin position="16"/>
        <end position="107"/>
    </location>
</feature>
<dbReference type="GO" id="GO:0005549">
    <property type="term" value="F:odorant binding"/>
    <property type="evidence" value="ECO:0007669"/>
    <property type="project" value="InterPro"/>
</dbReference>
<proteinExistence type="predicted"/>
<sequence>MKCLIFITFLVSALAFIPQQNATLEQYSKPCRDQTGVTPQEIEKGLIGKEIDDDPNLKVLNLCVLKKIDLINDNGNINVEKLKKLARLVAASKRGKIKFKSRTATGQ</sequence>
<dbReference type="CDD" id="cd23992">
    <property type="entry name" value="PBP_GOBP"/>
    <property type="match status" value="1"/>
</dbReference>
<organism evidence="2 3">
    <name type="scientific">Zophobas morio</name>
    <dbReference type="NCBI Taxonomy" id="2755281"/>
    <lineage>
        <taxon>Eukaryota</taxon>
        <taxon>Metazoa</taxon>
        <taxon>Ecdysozoa</taxon>
        <taxon>Arthropoda</taxon>
        <taxon>Hexapoda</taxon>
        <taxon>Insecta</taxon>
        <taxon>Pterygota</taxon>
        <taxon>Neoptera</taxon>
        <taxon>Endopterygota</taxon>
        <taxon>Coleoptera</taxon>
        <taxon>Polyphaga</taxon>
        <taxon>Cucujiformia</taxon>
        <taxon>Tenebrionidae</taxon>
        <taxon>Zophobas</taxon>
    </lineage>
</organism>
<gene>
    <name evidence="2" type="ORF">Zmor_025367</name>
</gene>
<name>A0AA38HRG2_9CUCU</name>
<comment type="caution">
    <text evidence="2">The sequence shown here is derived from an EMBL/GenBank/DDBJ whole genome shotgun (WGS) entry which is preliminary data.</text>
</comment>
<dbReference type="Gene3D" id="1.10.238.20">
    <property type="entry name" value="Pheromone/general odorant binding protein domain"/>
    <property type="match status" value="1"/>
</dbReference>
<keyword evidence="1" id="KW-0732">Signal</keyword>
<accession>A0AA38HRG2</accession>
<evidence type="ECO:0000313" key="2">
    <source>
        <dbReference type="EMBL" id="KAJ3642603.1"/>
    </source>
</evidence>
<evidence type="ECO:0000256" key="1">
    <source>
        <dbReference type="SAM" id="SignalP"/>
    </source>
</evidence>
<dbReference type="EMBL" id="JALNTZ010000008">
    <property type="protein sequence ID" value="KAJ3642603.1"/>
    <property type="molecule type" value="Genomic_DNA"/>
</dbReference>
<evidence type="ECO:0000313" key="3">
    <source>
        <dbReference type="Proteomes" id="UP001168821"/>
    </source>
</evidence>
<dbReference type="SUPFAM" id="SSF47565">
    <property type="entry name" value="Insect pheromone/odorant-binding proteins"/>
    <property type="match status" value="1"/>
</dbReference>
<reference evidence="2" key="1">
    <citation type="journal article" date="2023" name="G3 (Bethesda)">
        <title>Whole genome assemblies of Zophobas morio and Tenebrio molitor.</title>
        <authorList>
            <person name="Kaur S."/>
            <person name="Stinson S.A."/>
            <person name="diCenzo G.C."/>
        </authorList>
    </citation>
    <scope>NUCLEOTIDE SEQUENCE</scope>
    <source>
        <strain evidence="2">QUZm001</strain>
    </source>
</reference>
<keyword evidence="3" id="KW-1185">Reference proteome</keyword>
<dbReference type="InterPro" id="IPR036728">
    <property type="entry name" value="PBP_GOBP_sf"/>
</dbReference>
<dbReference type="Pfam" id="PF01395">
    <property type="entry name" value="PBP_GOBP"/>
    <property type="match status" value="1"/>
</dbReference>
<protein>
    <submittedName>
        <fullName evidence="2">Uncharacterized protein</fullName>
    </submittedName>
</protein>
<dbReference type="Proteomes" id="UP001168821">
    <property type="component" value="Unassembled WGS sequence"/>
</dbReference>
<feature type="signal peptide" evidence="1">
    <location>
        <begin position="1"/>
        <end position="15"/>
    </location>
</feature>
<dbReference type="AlphaFoldDB" id="A0AA38HRG2"/>